<proteinExistence type="predicted"/>
<evidence type="ECO:0000256" key="1">
    <source>
        <dbReference type="SAM" id="MobiDB-lite"/>
    </source>
</evidence>
<sequence>MPAAGSSSATAGNNSQQPPGRGSGGGNKMRIRAFPQNNMDEEYVNKIWGMLKSAIQEDSAQEQQRTEL</sequence>
<organism evidence="2 3">
    <name type="scientific">Hypsibius exemplaris</name>
    <name type="common">Freshwater tardigrade</name>
    <dbReference type="NCBI Taxonomy" id="2072580"/>
    <lineage>
        <taxon>Eukaryota</taxon>
        <taxon>Metazoa</taxon>
        <taxon>Ecdysozoa</taxon>
        <taxon>Tardigrada</taxon>
        <taxon>Eutardigrada</taxon>
        <taxon>Parachela</taxon>
        <taxon>Hypsibioidea</taxon>
        <taxon>Hypsibiidae</taxon>
        <taxon>Hypsibius</taxon>
    </lineage>
</organism>
<accession>A0A1W0X903</accession>
<gene>
    <name evidence="2" type="ORF">BV898_01976</name>
</gene>
<feature type="compositionally biased region" description="Low complexity" evidence="1">
    <location>
        <begin position="1"/>
        <end position="20"/>
    </location>
</feature>
<name>A0A1W0X903_HYPEX</name>
<protein>
    <submittedName>
        <fullName evidence="2">Uncharacterized protein</fullName>
    </submittedName>
</protein>
<comment type="caution">
    <text evidence="2">The sequence shown here is derived from an EMBL/GenBank/DDBJ whole genome shotgun (WGS) entry which is preliminary data.</text>
</comment>
<keyword evidence="3" id="KW-1185">Reference proteome</keyword>
<reference evidence="3" key="1">
    <citation type="submission" date="2017-01" db="EMBL/GenBank/DDBJ databases">
        <title>Comparative genomics of anhydrobiosis in the tardigrade Hypsibius dujardini.</title>
        <authorList>
            <person name="Yoshida Y."/>
            <person name="Koutsovoulos G."/>
            <person name="Laetsch D."/>
            <person name="Stevens L."/>
            <person name="Kumar S."/>
            <person name="Horikawa D."/>
            <person name="Ishino K."/>
            <person name="Komine S."/>
            <person name="Tomita M."/>
            <person name="Blaxter M."/>
            <person name="Arakawa K."/>
        </authorList>
    </citation>
    <scope>NUCLEOTIDE SEQUENCE [LARGE SCALE GENOMIC DNA]</scope>
    <source>
        <strain evidence="3">Z151</strain>
    </source>
</reference>
<evidence type="ECO:0000313" key="3">
    <source>
        <dbReference type="Proteomes" id="UP000192578"/>
    </source>
</evidence>
<dbReference type="AlphaFoldDB" id="A0A1W0X903"/>
<feature type="region of interest" description="Disordered" evidence="1">
    <location>
        <begin position="1"/>
        <end position="32"/>
    </location>
</feature>
<evidence type="ECO:0000313" key="2">
    <source>
        <dbReference type="EMBL" id="OQV24019.1"/>
    </source>
</evidence>
<dbReference type="Proteomes" id="UP000192578">
    <property type="component" value="Unassembled WGS sequence"/>
</dbReference>
<dbReference type="EMBL" id="MTYJ01000008">
    <property type="protein sequence ID" value="OQV24019.1"/>
    <property type="molecule type" value="Genomic_DNA"/>
</dbReference>